<sequence>MRRRFIKAVITTTILFLTTICFTNLSAQTLKLWYNQPSKKWTDALPIGNGRIGGMIYGAADTERVQYNEQTLWTGKPRDYQREGAYQYLAQMRQLVFDGKQKEAEAIGEAHFMGRKVNEEDYDKQKAAWFKQVSAVKAPAATAYNDSKWKTINLPTEKGWEVIPGFEGVDGAVWFRTTFDLPADWKGKDLTLSLGRMRDMDFTFVNGEQVGSVDGADYRRYTIPAKLLRAGKNQIAVQVINYWDKGGLTSNPREMAIYPMGLTPTELKGAAATTTPKDMAVDQKTGEKFKVVRLDGSWKYWIQDNQPPQFPRYNADYQPFADLFLQMTKTGSIINYKRDLDISNATAHVTYNEAGVNYTREYIASNPDQVMAVHITADKPGKISFTALLHTMHQSVTIRKVDAHTLALSFKVRNGALRGVSYLYADAKGGKLTVTNTGISISGANEATLYLTAATNFKTYKDVSGNPEAICAKQIAAVRAKTYAAVKAAHIADYQKYFNTFAVTFGNGVNDALPTDERILKYNSTVDPGLVSLFMQYSRYLLISSSRPGSKVPANLQGLWNDLLTPPWGSKFTTNINLQMNYWGAEMLNLSGLTQPLFSMVDDLMQTGKATAKAHYNTPGWVLHHNTDLWRGAAPVNAANHGIWTTGAAWISESLWEHYQFTQDKGFLQSQAYPAMKGAAEFFVANLVKDPATGYLMSTPSNSPEHGGLVAGPTMDHQIIRELFKNTIAAAKVLGTDADFSKTLQEKYNQIAPNKIGKFGQLQEWMQDKDDTTDTHRHVSHMWGIHPGTEISAATPDLLNAAKKSMHYRGDDGTGWSIAWKINLWARMRDGDHSYLMLTKLLSPADAVPNHEKGGVYHNLFDAHPPFQIDGNFGGAAGIGEMILQSQFGTLDILPALPKALPNGEVKGICARGGFVLNIKWQNGALQQVDITSEAGKPCVVNYNNKQIKFYTEKGKTYKLSGSLQEI</sequence>
<protein>
    <submittedName>
        <fullName evidence="4">Glycoside hydrolase family 95 protein</fullName>
    </submittedName>
</protein>
<keyword evidence="5" id="KW-1185">Reference proteome</keyword>
<dbReference type="InterPro" id="IPR012341">
    <property type="entry name" value="6hp_glycosidase-like_sf"/>
</dbReference>
<dbReference type="GO" id="GO:0004560">
    <property type="term" value="F:alpha-L-fucosidase activity"/>
    <property type="evidence" value="ECO:0007669"/>
    <property type="project" value="TreeGrafter"/>
</dbReference>
<dbReference type="AlphaFoldDB" id="A0A6I4I9D6"/>
<dbReference type="InterPro" id="IPR054363">
    <property type="entry name" value="GH95_cat"/>
</dbReference>
<evidence type="ECO:0000259" key="3">
    <source>
        <dbReference type="Pfam" id="PF22124"/>
    </source>
</evidence>
<proteinExistence type="predicted"/>
<dbReference type="GO" id="GO:0005975">
    <property type="term" value="P:carbohydrate metabolic process"/>
    <property type="evidence" value="ECO:0007669"/>
    <property type="project" value="InterPro"/>
</dbReference>
<dbReference type="Proteomes" id="UP000434850">
    <property type="component" value="Unassembled WGS sequence"/>
</dbReference>
<feature type="domain" description="Glycosyl hydrolase family 95 catalytic" evidence="3">
    <location>
        <begin position="483"/>
        <end position="883"/>
    </location>
</feature>
<feature type="domain" description="Glycosyl hydrolase family 95 N-terminal" evidence="1">
    <location>
        <begin position="314"/>
        <end position="459"/>
    </location>
</feature>
<dbReference type="InterPro" id="IPR008979">
    <property type="entry name" value="Galactose-bd-like_sf"/>
</dbReference>
<name>A0A6I4I9D6_9SPHI</name>
<dbReference type="EMBL" id="WQLA01000001">
    <property type="protein sequence ID" value="MVN90079.1"/>
    <property type="molecule type" value="Genomic_DNA"/>
</dbReference>
<dbReference type="InterPro" id="IPR027414">
    <property type="entry name" value="GH95_N_dom"/>
</dbReference>
<evidence type="ECO:0000259" key="2">
    <source>
        <dbReference type="Pfam" id="PF21307"/>
    </source>
</evidence>
<dbReference type="RefSeq" id="WP_157539853.1">
    <property type="nucleotide sequence ID" value="NZ_WQLA01000001.1"/>
</dbReference>
<dbReference type="PANTHER" id="PTHR31084">
    <property type="entry name" value="ALPHA-L-FUCOSIDASE 2"/>
    <property type="match status" value="1"/>
</dbReference>
<dbReference type="Gene3D" id="1.50.10.10">
    <property type="match status" value="1"/>
</dbReference>
<dbReference type="Pfam" id="PF14498">
    <property type="entry name" value="Glyco_hyd_65N_2"/>
    <property type="match status" value="2"/>
</dbReference>
<comment type="caution">
    <text evidence="4">The sequence shown here is derived from an EMBL/GenBank/DDBJ whole genome shotgun (WGS) entry which is preliminary data.</text>
</comment>
<feature type="domain" description="Glycosyl hydrolase family 95 N-terminal" evidence="1">
    <location>
        <begin position="32"/>
        <end position="116"/>
    </location>
</feature>
<organism evidence="4 5">
    <name type="scientific">Mucilaginibacter aquatilis</name>
    <dbReference type="NCBI Taxonomy" id="1517760"/>
    <lineage>
        <taxon>Bacteria</taxon>
        <taxon>Pseudomonadati</taxon>
        <taxon>Bacteroidota</taxon>
        <taxon>Sphingobacteriia</taxon>
        <taxon>Sphingobacteriales</taxon>
        <taxon>Sphingobacteriaceae</taxon>
        <taxon>Mucilaginibacter</taxon>
    </lineage>
</organism>
<gene>
    <name evidence="4" type="ORF">GO816_02975</name>
</gene>
<dbReference type="Pfam" id="PF22124">
    <property type="entry name" value="Glyco_hydro_95_cat"/>
    <property type="match status" value="1"/>
</dbReference>
<dbReference type="SUPFAM" id="SSF49785">
    <property type="entry name" value="Galactose-binding domain-like"/>
    <property type="match status" value="1"/>
</dbReference>
<dbReference type="PANTHER" id="PTHR31084:SF0">
    <property type="entry name" value="ALPHA-L-FUCOSIDASE 2"/>
    <property type="match status" value="1"/>
</dbReference>
<dbReference type="Gene3D" id="2.60.120.260">
    <property type="entry name" value="Galactose-binding domain-like"/>
    <property type="match status" value="1"/>
</dbReference>
<evidence type="ECO:0000313" key="5">
    <source>
        <dbReference type="Proteomes" id="UP000434850"/>
    </source>
</evidence>
<keyword evidence="4" id="KW-0378">Hydrolase</keyword>
<dbReference type="InterPro" id="IPR008928">
    <property type="entry name" value="6-hairpin_glycosidase_sf"/>
</dbReference>
<evidence type="ECO:0000313" key="4">
    <source>
        <dbReference type="EMBL" id="MVN90079.1"/>
    </source>
</evidence>
<reference evidence="4 5" key="1">
    <citation type="submission" date="2019-12" db="EMBL/GenBank/DDBJ databases">
        <title>Mucilaginibacter sp. HME9299 genome sequencing and assembly.</title>
        <authorList>
            <person name="Kang H."/>
            <person name="Kim H."/>
            <person name="Joh K."/>
        </authorList>
    </citation>
    <scope>NUCLEOTIDE SEQUENCE [LARGE SCALE GENOMIC DNA]</scope>
    <source>
        <strain evidence="4 5">HME9299</strain>
    </source>
</reference>
<dbReference type="SUPFAM" id="SSF48208">
    <property type="entry name" value="Six-hairpin glycosidases"/>
    <property type="match status" value="1"/>
</dbReference>
<evidence type="ECO:0000259" key="1">
    <source>
        <dbReference type="Pfam" id="PF14498"/>
    </source>
</evidence>
<feature type="domain" description="Alpha fucosidase A-like C-terminal" evidence="2">
    <location>
        <begin position="885"/>
        <end position="954"/>
    </location>
</feature>
<dbReference type="OrthoDB" id="9802600at2"/>
<dbReference type="Pfam" id="PF21307">
    <property type="entry name" value="Glyco_hydro_95_C"/>
    <property type="match status" value="1"/>
</dbReference>
<accession>A0A6I4I9D6</accession>
<dbReference type="Gene3D" id="2.70.98.50">
    <property type="entry name" value="putative glycoside hydrolase family protein from bacillus halodurans"/>
    <property type="match status" value="1"/>
</dbReference>
<dbReference type="InterPro" id="IPR049053">
    <property type="entry name" value="AFCA-like_C"/>
</dbReference>